<keyword evidence="2" id="KW-1185">Reference proteome</keyword>
<sequence>MVIRACECIADLMDFGLNLRPIGVLICILSICVFELDADVADGIVVVLQWSGGAILALCPESIAVAYFLADAKLHSVCSCIRRQFVACYAEFWPFGGRLFGDDAICWSGLRSAFVISLEANLPYR</sequence>
<dbReference type="Proteomes" id="UP001279734">
    <property type="component" value="Unassembled WGS sequence"/>
</dbReference>
<dbReference type="EMBL" id="BSYO01000034">
    <property type="protein sequence ID" value="GMH28259.1"/>
    <property type="molecule type" value="Genomic_DNA"/>
</dbReference>
<comment type="caution">
    <text evidence="1">The sequence shown here is derived from an EMBL/GenBank/DDBJ whole genome shotgun (WGS) entry which is preliminary data.</text>
</comment>
<reference evidence="1" key="1">
    <citation type="submission" date="2023-05" db="EMBL/GenBank/DDBJ databases">
        <title>Nepenthes gracilis genome sequencing.</title>
        <authorList>
            <person name="Fukushima K."/>
        </authorList>
    </citation>
    <scope>NUCLEOTIDE SEQUENCE</scope>
    <source>
        <strain evidence="1">SING2019-196</strain>
    </source>
</reference>
<organism evidence="1 2">
    <name type="scientific">Nepenthes gracilis</name>
    <name type="common">Slender pitcher plant</name>
    <dbReference type="NCBI Taxonomy" id="150966"/>
    <lineage>
        <taxon>Eukaryota</taxon>
        <taxon>Viridiplantae</taxon>
        <taxon>Streptophyta</taxon>
        <taxon>Embryophyta</taxon>
        <taxon>Tracheophyta</taxon>
        <taxon>Spermatophyta</taxon>
        <taxon>Magnoliopsida</taxon>
        <taxon>eudicotyledons</taxon>
        <taxon>Gunneridae</taxon>
        <taxon>Pentapetalae</taxon>
        <taxon>Caryophyllales</taxon>
        <taxon>Nepenthaceae</taxon>
        <taxon>Nepenthes</taxon>
    </lineage>
</organism>
<gene>
    <name evidence="1" type="ORF">Nepgr_030102</name>
</gene>
<name>A0AAD3Y5Q9_NEPGR</name>
<accession>A0AAD3Y5Q9</accession>
<protein>
    <submittedName>
        <fullName evidence="1">Uncharacterized protein</fullName>
    </submittedName>
</protein>
<dbReference type="AlphaFoldDB" id="A0AAD3Y5Q9"/>
<evidence type="ECO:0000313" key="1">
    <source>
        <dbReference type="EMBL" id="GMH28259.1"/>
    </source>
</evidence>
<evidence type="ECO:0000313" key="2">
    <source>
        <dbReference type="Proteomes" id="UP001279734"/>
    </source>
</evidence>
<proteinExistence type="predicted"/>